<dbReference type="OrthoDB" id="9808770at2"/>
<dbReference type="PANTHER" id="PTHR46577:SF1">
    <property type="entry name" value="HTH-TYPE TRANSCRIPTIONAL REGULATORY PROTEIN GABR"/>
    <property type="match status" value="1"/>
</dbReference>
<sequence>MTRIELSLAFHEDGPLYQQLYAHIRDLIQNGSLSHGTKMPSIRSLGSQLNISKTTVETAYHMLLDEGYLQSRERSGLTVINPQPAKLTGPATRSRFADVDLQHATTPAACKPAFIDFSLLAIDGDSFPLRLWKSVLADALEINSQSIHQYGGDPFGESSLRESLASYLRHSRGVDCLPEQIVIGTGFSYSIQLLSRLFGEHIHIGIEEPGIAQVRPILSQNGVQLVPYSLERDTLRWREPFNLLYATPAHRPDGTLMPYAQRQQLLQWARSHQGYIIEDDYDGELRLSGKPVPSLQSLDKEEAVIYIGTFSKMFTPALRLNYTIFPLHLLGRLRSVERTLSPPSRLEQWAMQLFIARGHWYRHIRRMRKLYQHKYDRLAQLLLSTLPKCVQITAGGAGLHLELAIATETKPETLIQLAQKEGVLVYGSQDAYSHASRGTSKIYLGFGGLTSHQMELGVQLLKKAWSQVL</sequence>
<dbReference type="RefSeq" id="WP_006038515.1">
    <property type="nucleotide sequence ID" value="NZ_AEDD01000006.1"/>
</dbReference>
<evidence type="ECO:0000256" key="5">
    <source>
        <dbReference type="ARBA" id="ARBA00023015"/>
    </source>
</evidence>
<dbReference type="PANTHER" id="PTHR46577">
    <property type="entry name" value="HTH-TYPE TRANSCRIPTIONAL REGULATORY PROTEIN GABR"/>
    <property type="match status" value="1"/>
</dbReference>
<evidence type="ECO:0000313" key="9">
    <source>
        <dbReference type="EMBL" id="EFM10611.1"/>
    </source>
</evidence>
<dbReference type="InterPro" id="IPR015421">
    <property type="entry name" value="PyrdxlP-dep_Trfase_major"/>
</dbReference>
<dbReference type="GO" id="GO:0003677">
    <property type="term" value="F:DNA binding"/>
    <property type="evidence" value="ECO:0007669"/>
    <property type="project" value="UniProtKB-KW"/>
</dbReference>
<keyword evidence="5" id="KW-0805">Transcription regulation</keyword>
<evidence type="ECO:0000256" key="7">
    <source>
        <dbReference type="ARBA" id="ARBA00023163"/>
    </source>
</evidence>
<keyword evidence="7" id="KW-0804">Transcription</keyword>
<evidence type="ECO:0000256" key="6">
    <source>
        <dbReference type="ARBA" id="ARBA00023125"/>
    </source>
</evidence>
<dbReference type="SUPFAM" id="SSF53383">
    <property type="entry name" value="PLP-dependent transferases"/>
    <property type="match status" value="1"/>
</dbReference>
<dbReference type="InterPro" id="IPR036390">
    <property type="entry name" value="WH_DNA-bd_sf"/>
</dbReference>
<evidence type="ECO:0000256" key="3">
    <source>
        <dbReference type="ARBA" id="ARBA00022576"/>
    </source>
</evidence>
<dbReference type="InterPro" id="IPR036388">
    <property type="entry name" value="WH-like_DNA-bd_sf"/>
</dbReference>
<comment type="similarity">
    <text evidence="2">In the C-terminal section; belongs to the class-I pyridoxal-phosphate-dependent aminotransferase family.</text>
</comment>
<name>E0IA34_9BACL</name>
<gene>
    <name evidence="9" type="ORF">PaecuDRAFT_2523</name>
</gene>
<protein>
    <submittedName>
        <fullName evidence="9">Transcriptional regulator, GntR family with aminotransferase domain</fullName>
    </submittedName>
</protein>
<evidence type="ECO:0000256" key="1">
    <source>
        <dbReference type="ARBA" id="ARBA00001933"/>
    </source>
</evidence>
<keyword evidence="4" id="KW-0663">Pyridoxal phosphate</keyword>
<dbReference type="eggNOG" id="COG1167">
    <property type="taxonomic scope" value="Bacteria"/>
</dbReference>
<dbReference type="GO" id="GO:0030170">
    <property type="term" value="F:pyridoxal phosphate binding"/>
    <property type="evidence" value="ECO:0007669"/>
    <property type="project" value="InterPro"/>
</dbReference>
<evidence type="ECO:0000256" key="2">
    <source>
        <dbReference type="ARBA" id="ARBA00005384"/>
    </source>
</evidence>
<dbReference type="CDD" id="cd00609">
    <property type="entry name" value="AAT_like"/>
    <property type="match status" value="1"/>
</dbReference>
<evidence type="ECO:0000259" key="8">
    <source>
        <dbReference type="PROSITE" id="PS50949"/>
    </source>
</evidence>
<dbReference type="InterPro" id="IPR051446">
    <property type="entry name" value="HTH_trans_reg/aminotransferase"/>
</dbReference>
<evidence type="ECO:0000313" key="10">
    <source>
        <dbReference type="Proteomes" id="UP000005387"/>
    </source>
</evidence>
<comment type="cofactor">
    <cofactor evidence="1">
        <name>pyridoxal 5'-phosphate</name>
        <dbReference type="ChEBI" id="CHEBI:597326"/>
    </cofactor>
</comment>
<keyword evidence="6" id="KW-0238">DNA-binding</keyword>
<dbReference type="Gene3D" id="3.40.640.10">
    <property type="entry name" value="Type I PLP-dependent aspartate aminotransferase-like (Major domain)"/>
    <property type="match status" value="1"/>
</dbReference>
<proteinExistence type="inferred from homology"/>
<dbReference type="PROSITE" id="PS50949">
    <property type="entry name" value="HTH_GNTR"/>
    <property type="match status" value="1"/>
</dbReference>
<keyword evidence="9" id="KW-0808">Transferase</keyword>
<dbReference type="InterPro" id="IPR004839">
    <property type="entry name" value="Aminotransferase_I/II_large"/>
</dbReference>
<dbReference type="Gene3D" id="1.10.10.10">
    <property type="entry name" value="Winged helix-like DNA-binding domain superfamily/Winged helix DNA-binding domain"/>
    <property type="match status" value="1"/>
</dbReference>
<keyword evidence="3 9" id="KW-0032">Aminotransferase</keyword>
<dbReference type="SMART" id="SM00345">
    <property type="entry name" value="HTH_GNTR"/>
    <property type="match status" value="1"/>
</dbReference>
<dbReference type="SUPFAM" id="SSF46785">
    <property type="entry name" value="Winged helix' DNA-binding domain"/>
    <property type="match status" value="1"/>
</dbReference>
<feature type="domain" description="HTH gntR-type" evidence="8">
    <location>
        <begin position="14"/>
        <end position="82"/>
    </location>
</feature>
<keyword evidence="10" id="KW-1185">Reference proteome</keyword>
<evidence type="ECO:0000256" key="4">
    <source>
        <dbReference type="ARBA" id="ARBA00022898"/>
    </source>
</evidence>
<dbReference type="AlphaFoldDB" id="E0IA34"/>
<organism evidence="9 10">
    <name type="scientific">Paenibacillus curdlanolyticus YK9</name>
    <dbReference type="NCBI Taxonomy" id="717606"/>
    <lineage>
        <taxon>Bacteria</taxon>
        <taxon>Bacillati</taxon>
        <taxon>Bacillota</taxon>
        <taxon>Bacilli</taxon>
        <taxon>Bacillales</taxon>
        <taxon>Paenibacillaceae</taxon>
        <taxon>Paenibacillus</taxon>
    </lineage>
</organism>
<dbReference type="InterPro" id="IPR015424">
    <property type="entry name" value="PyrdxlP-dep_Trfase"/>
</dbReference>
<dbReference type="Pfam" id="PF00392">
    <property type="entry name" value="GntR"/>
    <property type="match status" value="1"/>
</dbReference>
<dbReference type="GO" id="GO:0003700">
    <property type="term" value="F:DNA-binding transcription factor activity"/>
    <property type="evidence" value="ECO:0007669"/>
    <property type="project" value="InterPro"/>
</dbReference>
<dbReference type="InterPro" id="IPR000524">
    <property type="entry name" value="Tscrpt_reg_HTH_GntR"/>
</dbReference>
<dbReference type="EMBL" id="AEDD01000006">
    <property type="protein sequence ID" value="EFM10611.1"/>
    <property type="molecule type" value="Genomic_DNA"/>
</dbReference>
<reference evidence="9 10" key="1">
    <citation type="submission" date="2010-07" db="EMBL/GenBank/DDBJ databases">
        <title>The draft genome of Paenibacillus curdlanolyticus YK9.</title>
        <authorList>
            <consortium name="US DOE Joint Genome Institute (JGI-PGF)"/>
            <person name="Lucas S."/>
            <person name="Copeland A."/>
            <person name="Lapidus A."/>
            <person name="Cheng J.-F."/>
            <person name="Bruce D."/>
            <person name="Goodwin L."/>
            <person name="Pitluck S."/>
            <person name="Land M.L."/>
            <person name="Hauser L."/>
            <person name="Chang Y.-J."/>
            <person name="Jeffries C."/>
            <person name="Anderson I.J."/>
            <person name="Johnson E."/>
            <person name="Loganathan U."/>
            <person name="Mulhopadhyay B."/>
            <person name="Kyrpides N."/>
            <person name="Woyke T.J."/>
        </authorList>
    </citation>
    <scope>NUCLEOTIDE SEQUENCE [LARGE SCALE GENOMIC DNA]</scope>
    <source>
        <strain evidence="9 10">YK9</strain>
    </source>
</reference>
<dbReference type="GO" id="GO:0008483">
    <property type="term" value="F:transaminase activity"/>
    <property type="evidence" value="ECO:0007669"/>
    <property type="project" value="UniProtKB-KW"/>
</dbReference>
<dbReference type="Proteomes" id="UP000005387">
    <property type="component" value="Unassembled WGS sequence"/>
</dbReference>
<dbReference type="CDD" id="cd07377">
    <property type="entry name" value="WHTH_GntR"/>
    <property type="match status" value="1"/>
</dbReference>
<dbReference type="STRING" id="717606.PaecuDRAFT_2523"/>
<dbReference type="Pfam" id="PF00155">
    <property type="entry name" value="Aminotran_1_2"/>
    <property type="match status" value="1"/>
</dbReference>
<accession>E0IA34</accession>